<sequence length="66" mass="7480">MKFAMNLEICSITRAELRGAVEGLPLAWDAGYRHVRLELDSVCALQLLRSTDSNKHRHAAILDRVF</sequence>
<keyword evidence="3" id="KW-1185">Reference proteome</keyword>
<name>A0AAV0LG35_9ROSI</name>
<reference evidence="2" key="1">
    <citation type="submission" date="2022-08" db="EMBL/GenBank/DDBJ databases">
        <authorList>
            <person name="Gutierrez-Valencia J."/>
        </authorList>
    </citation>
    <scope>NUCLEOTIDE SEQUENCE</scope>
</reference>
<dbReference type="EMBL" id="CAMGYJ010000006">
    <property type="protein sequence ID" value="CAI0433206.1"/>
    <property type="molecule type" value="Genomic_DNA"/>
</dbReference>
<dbReference type="InterPro" id="IPR002156">
    <property type="entry name" value="RNaseH_domain"/>
</dbReference>
<dbReference type="Proteomes" id="UP001154282">
    <property type="component" value="Unassembled WGS sequence"/>
</dbReference>
<protein>
    <recommendedName>
        <fullName evidence="1">RNase H type-1 domain-containing protein</fullName>
    </recommendedName>
</protein>
<feature type="domain" description="RNase H type-1" evidence="1">
    <location>
        <begin position="11"/>
        <end position="63"/>
    </location>
</feature>
<evidence type="ECO:0000313" key="2">
    <source>
        <dbReference type="EMBL" id="CAI0433206.1"/>
    </source>
</evidence>
<evidence type="ECO:0000313" key="3">
    <source>
        <dbReference type="Proteomes" id="UP001154282"/>
    </source>
</evidence>
<dbReference type="GO" id="GO:0003676">
    <property type="term" value="F:nucleic acid binding"/>
    <property type="evidence" value="ECO:0007669"/>
    <property type="project" value="InterPro"/>
</dbReference>
<dbReference type="InterPro" id="IPR012337">
    <property type="entry name" value="RNaseH-like_sf"/>
</dbReference>
<gene>
    <name evidence="2" type="ORF">LITE_LOCUS23742</name>
</gene>
<evidence type="ECO:0000259" key="1">
    <source>
        <dbReference type="Pfam" id="PF13456"/>
    </source>
</evidence>
<dbReference type="InterPro" id="IPR044730">
    <property type="entry name" value="RNase_H-like_dom_plant"/>
</dbReference>
<accession>A0AAV0LG35</accession>
<dbReference type="CDD" id="cd06222">
    <property type="entry name" value="RNase_H_like"/>
    <property type="match status" value="1"/>
</dbReference>
<organism evidence="2 3">
    <name type="scientific">Linum tenue</name>
    <dbReference type="NCBI Taxonomy" id="586396"/>
    <lineage>
        <taxon>Eukaryota</taxon>
        <taxon>Viridiplantae</taxon>
        <taxon>Streptophyta</taxon>
        <taxon>Embryophyta</taxon>
        <taxon>Tracheophyta</taxon>
        <taxon>Spermatophyta</taxon>
        <taxon>Magnoliopsida</taxon>
        <taxon>eudicotyledons</taxon>
        <taxon>Gunneridae</taxon>
        <taxon>Pentapetalae</taxon>
        <taxon>rosids</taxon>
        <taxon>fabids</taxon>
        <taxon>Malpighiales</taxon>
        <taxon>Linaceae</taxon>
        <taxon>Linum</taxon>
    </lineage>
</organism>
<proteinExistence type="predicted"/>
<comment type="caution">
    <text evidence="2">The sequence shown here is derived from an EMBL/GenBank/DDBJ whole genome shotgun (WGS) entry which is preliminary data.</text>
</comment>
<dbReference type="AlphaFoldDB" id="A0AAV0LG35"/>
<dbReference type="GO" id="GO:0004523">
    <property type="term" value="F:RNA-DNA hybrid ribonuclease activity"/>
    <property type="evidence" value="ECO:0007669"/>
    <property type="project" value="InterPro"/>
</dbReference>
<dbReference type="SUPFAM" id="SSF53098">
    <property type="entry name" value="Ribonuclease H-like"/>
    <property type="match status" value="1"/>
</dbReference>
<dbReference type="Pfam" id="PF13456">
    <property type="entry name" value="RVT_3"/>
    <property type="match status" value="1"/>
</dbReference>